<reference evidence="1" key="1">
    <citation type="journal article" date="2015" name="Nature">
        <title>Complex archaea that bridge the gap between prokaryotes and eukaryotes.</title>
        <authorList>
            <person name="Spang A."/>
            <person name="Saw J.H."/>
            <person name="Jorgensen S.L."/>
            <person name="Zaremba-Niedzwiedzka K."/>
            <person name="Martijn J."/>
            <person name="Lind A.E."/>
            <person name="van Eijk R."/>
            <person name="Schleper C."/>
            <person name="Guy L."/>
            <person name="Ettema T.J."/>
        </authorList>
    </citation>
    <scope>NUCLEOTIDE SEQUENCE</scope>
</reference>
<sequence>YMVKAVSLSRWPKEAGDIDTEIDGVMQDAALSITGYTTFYVRRESDFYLPEERGSEMYQQIGGLYRIMADET</sequence>
<evidence type="ECO:0000313" key="1">
    <source>
        <dbReference type="EMBL" id="KKK54202.1"/>
    </source>
</evidence>
<dbReference type="EMBL" id="LAZR01066114">
    <property type="protein sequence ID" value="KKK54202.1"/>
    <property type="molecule type" value="Genomic_DNA"/>
</dbReference>
<comment type="caution">
    <text evidence="1">The sequence shown here is derived from an EMBL/GenBank/DDBJ whole genome shotgun (WGS) entry which is preliminary data.</text>
</comment>
<feature type="non-terminal residue" evidence="1">
    <location>
        <position position="1"/>
    </location>
</feature>
<gene>
    <name evidence="1" type="ORF">LCGC14_3087090</name>
</gene>
<organism evidence="1">
    <name type="scientific">marine sediment metagenome</name>
    <dbReference type="NCBI Taxonomy" id="412755"/>
    <lineage>
        <taxon>unclassified sequences</taxon>
        <taxon>metagenomes</taxon>
        <taxon>ecological metagenomes</taxon>
    </lineage>
</organism>
<dbReference type="AlphaFoldDB" id="A0A0F8WBH9"/>
<protein>
    <submittedName>
        <fullName evidence="1">Uncharacterized protein</fullName>
    </submittedName>
</protein>
<proteinExistence type="predicted"/>
<accession>A0A0F8WBH9</accession>
<name>A0A0F8WBH9_9ZZZZ</name>